<sequence>MQPSVLRHDHLDADVLSRLRHVNARLTDYHGLRLTGAEYMRLCRLITQRRIPYQVLRRDHQNRQILRLRWRGVTLLLVYSPARGLLHTALHPLRGLSPKRRPTGPQARQVGRGHAFARRDRAGRQRHADANIALIQVARPAGAQGTWRSK</sequence>
<evidence type="ECO:0000313" key="2">
    <source>
        <dbReference type="EMBL" id="MVN87525.1"/>
    </source>
</evidence>
<evidence type="ECO:0000313" key="3">
    <source>
        <dbReference type="Proteomes" id="UP000483286"/>
    </source>
</evidence>
<proteinExistence type="predicted"/>
<organism evidence="2 3">
    <name type="scientific">Deinococcus arboris</name>
    <dbReference type="NCBI Taxonomy" id="2682977"/>
    <lineage>
        <taxon>Bacteria</taxon>
        <taxon>Thermotogati</taxon>
        <taxon>Deinococcota</taxon>
        <taxon>Deinococci</taxon>
        <taxon>Deinococcales</taxon>
        <taxon>Deinococcaceae</taxon>
        <taxon>Deinococcus</taxon>
    </lineage>
</organism>
<dbReference type="EMBL" id="WQLB01000015">
    <property type="protein sequence ID" value="MVN87525.1"/>
    <property type="molecule type" value="Genomic_DNA"/>
</dbReference>
<comment type="caution">
    <text evidence="2">The sequence shown here is derived from an EMBL/GenBank/DDBJ whole genome shotgun (WGS) entry which is preliminary data.</text>
</comment>
<feature type="region of interest" description="Disordered" evidence="1">
    <location>
        <begin position="95"/>
        <end position="122"/>
    </location>
</feature>
<keyword evidence="3" id="KW-1185">Reference proteome</keyword>
<dbReference type="AlphaFoldDB" id="A0A7C9M6Z1"/>
<gene>
    <name evidence="2" type="ORF">GO986_12190</name>
</gene>
<protein>
    <submittedName>
        <fullName evidence="2">Uncharacterized protein</fullName>
    </submittedName>
</protein>
<dbReference type="RefSeq" id="WP_157459580.1">
    <property type="nucleotide sequence ID" value="NZ_WQLB01000015.1"/>
</dbReference>
<accession>A0A7C9M6Z1</accession>
<name>A0A7C9M6Z1_9DEIO</name>
<evidence type="ECO:0000256" key="1">
    <source>
        <dbReference type="SAM" id="MobiDB-lite"/>
    </source>
</evidence>
<reference evidence="2 3" key="1">
    <citation type="submission" date="2019-12" db="EMBL/GenBank/DDBJ databases">
        <title>Deinococcus sp. HMF7620 Genome sequencing and assembly.</title>
        <authorList>
            <person name="Kang H."/>
            <person name="Kim H."/>
            <person name="Joh K."/>
        </authorList>
    </citation>
    <scope>NUCLEOTIDE SEQUENCE [LARGE SCALE GENOMIC DNA]</scope>
    <source>
        <strain evidence="2 3">HMF7620</strain>
    </source>
</reference>
<dbReference type="Proteomes" id="UP000483286">
    <property type="component" value="Unassembled WGS sequence"/>
</dbReference>